<organism evidence="1">
    <name type="scientific">viral metagenome</name>
    <dbReference type="NCBI Taxonomy" id="1070528"/>
    <lineage>
        <taxon>unclassified sequences</taxon>
        <taxon>metagenomes</taxon>
        <taxon>organismal metagenomes</taxon>
    </lineage>
</organism>
<dbReference type="EMBL" id="MN740140">
    <property type="protein sequence ID" value="QHT89430.1"/>
    <property type="molecule type" value="Genomic_DNA"/>
</dbReference>
<reference evidence="1" key="1">
    <citation type="journal article" date="2020" name="Nature">
        <title>Giant virus diversity and host interactions through global metagenomics.</title>
        <authorList>
            <person name="Schulz F."/>
            <person name="Roux S."/>
            <person name="Paez-Espino D."/>
            <person name="Jungbluth S."/>
            <person name="Walsh D.A."/>
            <person name="Denef V.J."/>
            <person name="McMahon K.D."/>
            <person name="Konstantinidis K.T."/>
            <person name="Eloe-Fadrosh E.A."/>
            <person name="Kyrpides N.C."/>
            <person name="Woyke T."/>
        </authorList>
    </citation>
    <scope>NUCLEOTIDE SEQUENCE</scope>
    <source>
        <strain evidence="1">GVMAG-M-3300023184-60</strain>
    </source>
</reference>
<dbReference type="AlphaFoldDB" id="A0A6C0I9Z9"/>
<proteinExistence type="predicted"/>
<accession>A0A6C0I9Z9</accession>
<name>A0A6C0I9Z9_9ZZZZ</name>
<protein>
    <submittedName>
        <fullName evidence="1">Uncharacterized protein</fullName>
    </submittedName>
</protein>
<sequence length="361" mass="42453">MSLNLPAKKLRVFNTYNPLTDLRSITNSKKLKDFMKKNINIDDLDFDITIVPNRTNVYQGVDYVFDYSKSKEEYVKEFYRRRHSKAFFVSSKASASFYGIDRDKSNIVYTTIPDNNDIKKSTKNYKYVYPLYYIPGLRGTNIKYKLKKDLYLLNIGDPKTIKLLWNIIEKLEYTEKDADEETDRASLKDLLVTTCAEAESESPIRTTLPDGTIKKTWGERKVMPTKCARFSKHETDKQLVAFFQDKLAPYLKRNLNIHIDGWIYYKTEGNRFHDEILLLSNKHLDFHSTREMKPTKYDDLPTLEEINARIKEGKKANYVYIPTIDEYKVLMEDRRKENTINLKPKPKNVLINHASLQPYKA</sequence>
<evidence type="ECO:0000313" key="1">
    <source>
        <dbReference type="EMBL" id="QHT89430.1"/>
    </source>
</evidence>